<comment type="caution">
    <text evidence="3">The sequence shown here is derived from an EMBL/GenBank/DDBJ whole genome shotgun (WGS) entry which is preliminary data.</text>
</comment>
<dbReference type="PANTHER" id="PTHR35394">
    <property type="entry name" value="DUF3176 DOMAIN-CONTAINING PROTEIN"/>
    <property type="match status" value="1"/>
</dbReference>
<dbReference type="PANTHER" id="PTHR35394:SF5">
    <property type="entry name" value="DUF3176 DOMAIN-CONTAINING PROTEIN"/>
    <property type="match status" value="1"/>
</dbReference>
<sequence>MANLLTDIDRDLPVSEANSSQSPLLVEEEEGQDIGTCISRSEQTNLFTSENSHQVTDENMAEDDTEDFHAPSQETSFWYRRRLEAYERPPQDDPSQDDAGAWSLFTRNTEASIAETALPYWDPLKLENLKQWQPELLALIISISSFAGIVGLLVKYNGRIQPDFADQISINALIAVFSTILRATLLFVISEVIGELKWEWMEQPRPLRDVERFINATTAEILVTRNVSTQITPEMRGVAVNGLMYGSANMSIATSSLFGCVIGNCSFDESNGITHTSAGLCSSCVEPADKSAEIDSVWDIKNGETYPNQCVETFSPDTYGSIQDFINKTIVGSCSVSDMNSDGRREKLQDAECDGKWWINSVFREGHASLDSVSRAFDGMATSVTNLMRTAGLDGDGLPHGRVSGSSSKPAICIKAYWAWLLYPGLLLLLTTVLFWIAHLKRNAFGRQRPIWKSNVLPLIFYGIKPPKASEDQNAETCTNVPWLSLVELGTVANNTVVQLKSEEDVPGFVTEEGEKTLEKALIRLKNVKLWRP</sequence>
<organism evidence="3 4">
    <name type="scientific">Colletotrichum chrysophilum</name>
    <dbReference type="NCBI Taxonomy" id="1836956"/>
    <lineage>
        <taxon>Eukaryota</taxon>
        <taxon>Fungi</taxon>
        <taxon>Dikarya</taxon>
        <taxon>Ascomycota</taxon>
        <taxon>Pezizomycotina</taxon>
        <taxon>Sordariomycetes</taxon>
        <taxon>Hypocreomycetidae</taxon>
        <taxon>Glomerellales</taxon>
        <taxon>Glomerellaceae</taxon>
        <taxon>Colletotrichum</taxon>
        <taxon>Colletotrichum gloeosporioides species complex</taxon>
    </lineage>
</organism>
<reference evidence="3" key="1">
    <citation type="submission" date="2023-01" db="EMBL/GenBank/DDBJ databases">
        <title>Colletotrichum chrysophilum M932 genome sequence.</title>
        <authorList>
            <person name="Baroncelli R."/>
        </authorList>
    </citation>
    <scope>NUCLEOTIDE SEQUENCE</scope>
    <source>
        <strain evidence="3">M932</strain>
    </source>
</reference>
<name>A0AAD9AQF5_9PEZI</name>
<protein>
    <submittedName>
        <fullName evidence="3">Uncharacterized protein</fullName>
    </submittedName>
</protein>
<gene>
    <name evidence="3" type="ORF">CCHR01_04790</name>
</gene>
<dbReference type="Pfam" id="PF11374">
    <property type="entry name" value="DUF3176"/>
    <property type="match status" value="1"/>
</dbReference>
<accession>A0AAD9AQF5</accession>
<keyword evidence="2" id="KW-0812">Transmembrane</keyword>
<evidence type="ECO:0000256" key="2">
    <source>
        <dbReference type="SAM" id="Phobius"/>
    </source>
</evidence>
<feature type="transmembrane region" description="Helical" evidence="2">
    <location>
        <begin position="136"/>
        <end position="156"/>
    </location>
</feature>
<dbReference type="AlphaFoldDB" id="A0AAD9AQF5"/>
<dbReference type="EMBL" id="JAQOWY010000072">
    <property type="protein sequence ID" value="KAK1852536.1"/>
    <property type="molecule type" value="Genomic_DNA"/>
</dbReference>
<feature type="transmembrane region" description="Helical" evidence="2">
    <location>
        <begin position="168"/>
        <end position="189"/>
    </location>
</feature>
<evidence type="ECO:0000256" key="1">
    <source>
        <dbReference type="SAM" id="MobiDB-lite"/>
    </source>
</evidence>
<feature type="region of interest" description="Disordered" evidence="1">
    <location>
        <begin position="1"/>
        <end position="32"/>
    </location>
</feature>
<feature type="transmembrane region" description="Helical" evidence="2">
    <location>
        <begin position="417"/>
        <end position="438"/>
    </location>
</feature>
<evidence type="ECO:0000313" key="3">
    <source>
        <dbReference type="EMBL" id="KAK1852536.1"/>
    </source>
</evidence>
<keyword evidence="2" id="KW-1133">Transmembrane helix</keyword>
<evidence type="ECO:0000313" key="4">
    <source>
        <dbReference type="Proteomes" id="UP001243330"/>
    </source>
</evidence>
<keyword evidence="2" id="KW-0472">Membrane</keyword>
<keyword evidence="4" id="KW-1185">Reference proteome</keyword>
<dbReference type="Proteomes" id="UP001243330">
    <property type="component" value="Unassembled WGS sequence"/>
</dbReference>
<proteinExistence type="predicted"/>
<dbReference type="InterPro" id="IPR021514">
    <property type="entry name" value="DUF3176"/>
</dbReference>